<dbReference type="InterPro" id="IPR010982">
    <property type="entry name" value="Lambda_DNA-bd_dom_sf"/>
</dbReference>
<dbReference type="EMBL" id="QXGI01000008">
    <property type="protein sequence ID" value="RSX46136.1"/>
    <property type="molecule type" value="Genomic_DNA"/>
</dbReference>
<sequence length="64" mass="7236">MGLAELRKSKGLTQRELAERAGLPYSRIAAIETRKRPIEDASFKTVLKLADALKVRDLRKLLDD</sequence>
<feature type="domain" description="HTH cro/C1-type" evidence="1">
    <location>
        <begin position="3"/>
        <end position="61"/>
    </location>
</feature>
<dbReference type="GO" id="GO:0003677">
    <property type="term" value="F:DNA binding"/>
    <property type="evidence" value="ECO:0007669"/>
    <property type="project" value="InterPro"/>
</dbReference>
<dbReference type="PROSITE" id="PS50943">
    <property type="entry name" value="HTH_CROC1"/>
    <property type="match status" value="1"/>
</dbReference>
<evidence type="ECO:0000313" key="2">
    <source>
        <dbReference type="EMBL" id="RSX46136.1"/>
    </source>
</evidence>
<keyword evidence="3" id="KW-1185">Reference proteome</keyword>
<dbReference type="SUPFAM" id="SSF47413">
    <property type="entry name" value="lambda repressor-like DNA-binding domains"/>
    <property type="match status" value="1"/>
</dbReference>
<name>A0A430F578_9BIFI</name>
<organism evidence="2 3">
    <name type="scientific">Bifidobacterium castoris</name>
    <dbReference type="NCBI Taxonomy" id="2306972"/>
    <lineage>
        <taxon>Bacteria</taxon>
        <taxon>Bacillati</taxon>
        <taxon>Actinomycetota</taxon>
        <taxon>Actinomycetes</taxon>
        <taxon>Bifidobacteriales</taxon>
        <taxon>Bifidobacteriaceae</taxon>
        <taxon>Bifidobacterium</taxon>
    </lineage>
</organism>
<dbReference type="OrthoDB" id="3239879at2"/>
<dbReference type="SMART" id="SM00530">
    <property type="entry name" value="HTH_XRE"/>
    <property type="match status" value="1"/>
</dbReference>
<proteinExistence type="predicted"/>
<dbReference type="AlphaFoldDB" id="A0A430F578"/>
<comment type="caution">
    <text evidence="2">The sequence shown here is derived from an EMBL/GenBank/DDBJ whole genome shotgun (WGS) entry which is preliminary data.</text>
</comment>
<dbReference type="Gene3D" id="1.10.260.40">
    <property type="entry name" value="lambda repressor-like DNA-binding domains"/>
    <property type="match status" value="1"/>
</dbReference>
<evidence type="ECO:0000259" key="1">
    <source>
        <dbReference type="PROSITE" id="PS50943"/>
    </source>
</evidence>
<reference evidence="2 3" key="1">
    <citation type="submission" date="2018-09" db="EMBL/GenBank/DDBJ databases">
        <title>Characterization of the phylogenetic diversity of five novel species belonging to the genus Bifidobacterium.</title>
        <authorList>
            <person name="Lugli G.A."/>
            <person name="Duranti S."/>
            <person name="Milani C."/>
        </authorList>
    </citation>
    <scope>NUCLEOTIDE SEQUENCE [LARGE SCALE GENOMIC DNA]</scope>
    <source>
        <strain evidence="2 3">2020B</strain>
    </source>
</reference>
<dbReference type="RefSeq" id="WP_126032697.1">
    <property type="nucleotide sequence ID" value="NZ_QXGI01000008.1"/>
</dbReference>
<protein>
    <submittedName>
        <fullName evidence="2">The helix-turn-helix motif</fullName>
    </submittedName>
</protein>
<dbReference type="InterPro" id="IPR001387">
    <property type="entry name" value="Cro/C1-type_HTH"/>
</dbReference>
<dbReference type="Pfam" id="PF01381">
    <property type="entry name" value="HTH_3"/>
    <property type="match status" value="1"/>
</dbReference>
<gene>
    <name evidence="2" type="ORF">D2E22_1708</name>
</gene>
<accession>A0A430F578</accession>
<dbReference type="Proteomes" id="UP000288052">
    <property type="component" value="Unassembled WGS sequence"/>
</dbReference>
<evidence type="ECO:0000313" key="3">
    <source>
        <dbReference type="Proteomes" id="UP000288052"/>
    </source>
</evidence>
<dbReference type="CDD" id="cd00093">
    <property type="entry name" value="HTH_XRE"/>
    <property type="match status" value="1"/>
</dbReference>